<comment type="caution">
    <text evidence="2">The sequence shown here is derived from an EMBL/GenBank/DDBJ whole genome shotgun (WGS) entry which is preliminary data.</text>
</comment>
<proteinExistence type="predicted"/>
<dbReference type="EMBL" id="JADIMY010000126">
    <property type="protein sequence ID" value="MBO8428221.1"/>
    <property type="molecule type" value="Genomic_DNA"/>
</dbReference>
<dbReference type="AlphaFoldDB" id="A0A9D9DKR0"/>
<evidence type="ECO:0000313" key="2">
    <source>
        <dbReference type="EMBL" id="MBO8428221.1"/>
    </source>
</evidence>
<dbReference type="PANTHER" id="PTHR43649:SF17">
    <property type="entry name" value="ABC TRANSPORTER SOLUTE BINDING PROTEIN-SUGAR TRANSPORT"/>
    <property type="match status" value="1"/>
</dbReference>
<dbReference type="Gene3D" id="3.40.190.10">
    <property type="entry name" value="Periplasmic binding protein-like II"/>
    <property type="match status" value="1"/>
</dbReference>
<keyword evidence="1" id="KW-0732">Signal</keyword>
<dbReference type="InterPro" id="IPR006059">
    <property type="entry name" value="SBP"/>
</dbReference>
<reference evidence="2" key="2">
    <citation type="journal article" date="2021" name="PeerJ">
        <title>Extensive microbial diversity within the chicken gut microbiome revealed by metagenomics and culture.</title>
        <authorList>
            <person name="Gilroy R."/>
            <person name="Ravi A."/>
            <person name="Getino M."/>
            <person name="Pursley I."/>
            <person name="Horton D.L."/>
            <person name="Alikhan N.F."/>
            <person name="Baker D."/>
            <person name="Gharbi K."/>
            <person name="Hall N."/>
            <person name="Watson M."/>
            <person name="Adriaenssens E.M."/>
            <person name="Foster-Nyarko E."/>
            <person name="Jarju S."/>
            <person name="Secka A."/>
            <person name="Antonio M."/>
            <person name="Oren A."/>
            <person name="Chaudhuri R.R."/>
            <person name="La Ragione R."/>
            <person name="Hildebrand F."/>
            <person name="Pallen M.J."/>
        </authorList>
    </citation>
    <scope>NUCLEOTIDE SEQUENCE</scope>
    <source>
        <strain evidence="2">11159</strain>
    </source>
</reference>
<feature type="chain" id="PRO_5039040062" evidence="1">
    <location>
        <begin position="25"/>
        <end position="470"/>
    </location>
</feature>
<dbReference type="Proteomes" id="UP000823613">
    <property type="component" value="Unassembled WGS sequence"/>
</dbReference>
<protein>
    <submittedName>
        <fullName evidence="2">Extracellular solute-binding protein</fullName>
    </submittedName>
</protein>
<organism evidence="2 3">
    <name type="scientific">Candidatus Onthovivens merdipullorum</name>
    <dbReference type="NCBI Taxonomy" id="2840889"/>
    <lineage>
        <taxon>Bacteria</taxon>
        <taxon>Bacillati</taxon>
        <taxon>Bacillota</taxon>
        <taxon>Bacilli</taxon>
        <taxon>Bacillales</taxon>
        <taxon>Candidatus Onthovivens</taxon>
    </lineage>
</organism>
<reference evidence="2" key="1">
    <citation type="submission" date="2020-10" db="EMBL/GenBank/DDBJ databases">
        <authorList>
            <person name="Gilroy R."/>
        </authorList>
    </citation>
    <scope>NUCLEOTIDE SEQUENCE</scope>
    <source>
        <strain evidence="2">11159</strain>
    </source>
</reference>
<dbReference type="Pfam" id="PF13416">
    <property type="entry name" value="SBP_bac_8"/>
    <property type="match status" value="1"/>
</dbReference>
<dbReference type="InterPro" id="IPR050490">
    <property type="entry name" value="Bact_solute-bd_prot1"/>
</dbReference>
<name>A0A9D9DKR0_9BACL</name>
<feature type="signal peptide" evidence="1">
    <location>
        <begin position="1"/>
        <end position="24"/>
    </location>
</feature>
<gene>
    <name evidence="2" type="ORF">IAC58_06740</name>
</gene>
<dbReference type="PANTHER" id="PTHR43649">
    <property type="entry name" value="ARABINOSE-BINDING PROTEIN-RELATED"/>
    <property type="match status" value="1"/>
</dbReference>
<accession>A0A9D9DKR0</accession>
<dbReference type="SUPFAM" id="SSF53850">
    <property type="entry name" value="Periplasmic binding protein-like II"/>
    <property type="match status" value="1"/>
</dbReference>
<evidence type="ECO:0000313" key="3">
    <source>
        <dbReference type="Proteomes" id="UP000823613"/>
    </source>
</evidence>
<evidence type="ECO:0000256" key="1">
    <source>
        <dbReference type="SAM" id="SignalP"/>
    </source>
</evidence>
<sequence length="470" mass="53162">MKRYLFSFLLMPVLALGIILPACGGDDGLTEDGKISLTFYGWGSLDEQENYTELVNYYNEHNTMNVRVRYRAVDETSFNSTLSTTVRNYDVFYMPDYSFYYYVSAGRLQRLDDPSLTNHVTSEETEPIWDKAINMYRYDSSTQTIGTGALYGLPKDLGPYTLVYNKDLLNQIVEFSNGSVSLPSGSVPMTFTELTNYLVSIQNVLDNPDFKEEIGKTGTDLYAISSYEIMPAVYSNNSDFYKADNPRESNITDKNFTDAIQFIADLNLEYGVMPDASKQTASDGFNRFLSGNCVFTNMGPWDMKTFWASNFDFDIIPVAKGDVEGAKSTAWVGSVAYCISPTSRHKEEALDFIKFLALDEYSNREFYELGQAVPNIEEMAKTDFVNDVGISDESHKRPENKKLFVDIISGDNPEINGKNRAAYYCPSPNPYNNLLSSLTNVWTGEETAAEWASRYNSTFQADLDTAYRYF</sequence>